<keyword evidence="2" id="KW-0812">Transmembrane</keyword>
<evidence type="ECO:0000256" key="2">
    <source>
        <dbReference type="PROSITE-ProRule" id="PRU01360"/>
    </source>
</evidence>
<keyword evidence="2" id="KW-0813">Transport</keyword>
<comment type="subcellular location">
    <subcellularLocation>
        <location evidence="2">Cell outer membrane</location>
        <topology evidence="2">Multi-pass membrane protein</topology>
    </subcellularLocation>
</comment>
<keyword evidence="2" id="KW-0998">Cell outer membrane</keyword>
<dbReference type="Proteomes" id="UP000727490">
    <property type="component" value="Unassembled WGS sequence"/>
</dbReference>
<feature type="domain" description="TonB-dependent receptor plug" evidence="4">
    <location>
        <begin position="133"/>
        <end position="233"/>
    </location>
</feature>
<gene>
    <name evidence="5" type="ORF">EGN73_17355</name>
</gene>
<dbReference type="InterPro" id="IPR012910">
    <property type="entry name" value="Plug_dom"/>
</dbReference>
<dbReference type="PANTHER" id="PTHR30069:SF29">
    <property type="entry name" value="HEMOGLOBIN AND HEMOGLOBIN-HAPTOGLOBIN-BINDING PROTEIN 1-RELATED"/>
    <property type="match status" value="1"/>
</dbReference>
<evidence type="ECO:0000256" key="1">
    <source>
        <dbReference type="ARBA" id="ARBA00022729"/>
    </source>
</evidence>
<comment type="similarity">
    <text evidence="2">Belongs to the TonB-dependent receptor family.</text>
</comment>
<reference evidence="5 6" key="1">
    <citation type="journal article" date="2020" name="Syst. Appl. Microbiol.">
        <title>Arthrospiribacter ruber gen. nov., sp. nov., a novel bacterium isolated from Arthrospira cultures.</title>
        <authorList>
            <person name="Waleron M."/>
            <person name="Misztak A."/>
            <person name="Waleron M.M."/>
            <person name="Furmaniak M."/>
            <person name="Mrozik A."/>
            <person name="Waleron K."/>
        </authorList>
    </citation>
    <scope>NUCLEOTIDE SEQUENCE [LARGE SCALE GENOMIC DNA]</scope>
    <source>
        <strain evidence="5 6">DPMB0001</strain>
    </source>
</reference>
<keyword evidence="5" id="KW-0675">Receptor</keyword>
<dbReference type="Pfam" id="PF13715">
    <property type="entry name" value="CarbopepD_reg_2"/>
    <property type="match status" value="1"/>
</dbReference>
<name>A0A951MEA3_9BACT</name>
<dbReference type="InterPro" id="IPR039426">
    <property type="entry name" value="TonB-dep_rcpt-like"/>
</dbReference>
<dbReference type="RefSeq" id="WP_219292771.1">
    <property type="nucleotide sequence ID" value="NZ_RPHB01000008.1"/>
</dbReference>
<dbReference type="PANTHER" id="PTHR30069">
    <property type="entry name" value="TONB-DEPENDENT OUTER MEMBRANE RECEPTOR"/>
    <property type="match status" value="1"/>
</dbReference>
<keyword evidence="1 3" id="KW-0732">Signal</keyword>
<dbReference type="GO" id="GO:0009279">
    <property type="term" value="C:cell outer membrane"/>
    <property type="evidence" value="ECO:0007669"/>
    <property type="project" value="UniProtKB-SubCell"/>
</dbReference>
<organism evidence="5 6">
    <name type="scientific">Arthrospiribacter ruber</name>
    <dbReference type="NCBI Taxonomy" id="2487934"/>
    <lineage>
        <taxon>Bacteria</taxon>
        <taxon>Pseudomonadati</taxon>
        <taxon>Bacteroidota</taxon>
        <taxon>Cytophagia</taxon>
        <taxon>Cytophagales</taxon>
        <taxon>Cyclobacteriaceae</taxon>
        <taxon>Arthrospiribacter</taxon>
    </lineage>
</organism>
<feature type="chain" id="PRO_5036923857" evidence="3">
    <location>
        <begin position="21"/>
        <end position="818"/>
    </location>
</feature>
<keyword evidence="2" id="KW-0472">Membrane</keyword>
<evidence type="ECO:0000313" key="5">
    <source>
        <dbReference type="EMBL" id="MBW3469569.1"/>
    </source>
</evidence>
<evidence type="ECO:0000256" key="3">
    <source>
        <dbReference type="SAM" id="SignalP"/>
    </source>
</evidence>
<comment type="caution">
    <text evidence="5">The sequence shown here is derived from an EMBL/GenBank/DDBJ whole genome shotgun (WGS) entry which is preliminary data.</text>
</comment>
<keyword evidence="2" id="KW-1134">Transmembrane beta strand</keyword>
<evidence type="ECO:0000259" key="4">
    <source>
        <dbReference type="Pfam" id="PF07715"/>
    </source>
</evidence>
<dbReference type="AlphaFoldDB" id="A0A951MEA3"/>
<dbReference type="GO" id="GO:0044718">
    <property type="term" value="P:siderophore transmembrane transport"/>
    <property type="evidence" value="ECO:0007669"/>
    <property type="project" value="TreeGrafter"/>
</dbReference>
<dbReference type="EMBL" id="RPHB01000008">
    <property type="protein sequence ID" value="MBW3469569.1"/>
    <property type="molecule type" value="Genomic_DNA"/>
</dbReference>
<protein>
    <submittedName>
        <fullName evidence="5">TonB-dependent receptor</fullName>
    </submittedName>
</protein>
<sequence length="818" mass="91751">MPSKFSLALLALVFCFSSHAIKAQQNNFNPESEIRGVVYDKNGVSIPGISVMVIGTSKGTATDSEGSFVISSIKPGEYILVVSGVGFVKEQRKVMIFKGESLSLDFRLEEDTQQLTEVSVQGKSIATEIKERGFSVEAIETKSIRTQTVELNRVLDRTAGIRVRQSGGIGSDFQFMINGLSGRSIRFFIDGIPMDYFGSSYSINNFPVSLLSRIEVYKGVVPVSLGSDALGGAVNMVTRNDVKDHLEFSYSHGSFNTHMATVYGQWVEPNTNFTARISGFYNYSENNYKVWGPGVTFADESTGFRPVEFTKDNPAERFNDDFRTANVKADIGFTDKKWANQFFLGTIISDLDRGIQTGQTMAFVYGDARYREKTIIPYLSYQKSDLGKKGLDVNVFSAYSIKEGINVDTSRNVFDWRGEIITRRGNGGELSQGRGRSLFTLFENAWVNRVNATYTINDKHAIGINYVMNNVVRNGKDEFQPWYRTSFLEPQSLQTQVGGVSWQTKLFNDKFISDLFAKYYGFSAEVNESFLTTNSQGEQQYINRVIDSSTDNLGLGYAVSYRLSDQILLKSSIERSTRLPTTVETLGDGLTIQSNPNIRPEQSLNFNLGGIWKERINDAQNLKIGLSGFLRDTEDLLLFTITASNGNGIFQNVSSTFGKGLELEMGFNQKVRKHDFEFTANSTFLDMRNTQRWDAENPAVPNAVFGDRLRNTPYFMANAGLRYTGEDVFKDAGKLTAYWQVGYVHEFFLNWPSLGAANQKAVIPSQLANDVGIGYQFPKEKVALAFDVFNLFNQQLYDNFMLQKPGRALFIKLTYRII</sequence>
<feature type="signal peptide" evidence="3">
    <location>
        <begin position="1"/>
        <end position="20"/>
    </location>
</feature>
<evidence type="ECO:0000313" key="6">
    <source>
        <dbReference type="Proteomes" id="UP000727490"/>
    </source>
</evidence>
<dbReference type="PROSITE" id="PS52016">
    <property type="entry name" value="TONB_DEPENDENT_REC_3"/>
    <property type="match status" value="1"/>
</dbReference>
<dbReference type="GO" id="GO:0015344">
    <property type="term" value="F:siderophore uptake transmembrane transporter activity"/>
    <property type="evidence" value="ECO:0007669"/>
    <property type="project" value="TreeGrafter"/>
</dbReference>
<accession>A0A951MEA3</accession>
<keyword evidence="6" id="KW-1185">Reference proteome</keyword>
<proteinExistence type="inferred from homology"/>
<dbReference type="Pfam" id="PF07715">
    <property type="entry name" value="Plug"/>
    <property type="match status" value="1"/>
</dbReference>